<evidence type="ECO:0000259" key="1">
    <source>
        <dbReference type="PROSITE" id="PS50181"/>
    </source>
</evidence>
<dbReference type="SUPFAM" id="SSF52047">
    <property type="entry name" value="RNI-like"/>
    <property type="match status" value="1"/>
</dbReference>
<dbReference type="InterPro" id="IPR036047">
    <property type="entry name" value="F-box-like_dom_sf"/>
</dbReference>
<dbReference type="SUPFAM" id="SSF81383">
    <property type="entry name" value="F-box domain"/>
    <property type="match status" value="1"/>
</dbReference>
<dbReference type="PANTHER" id="PTHR32212:SF262">
    <property type="entry name" value="FBD, F-BOX AND LEUCINE RICH REPEAT DOMAINS CONTAINING PROTEIN"/>
    <property type="match status" value="1"/>
</dbReference>
<dbReference type="InterPro" id="IPR053781">
    <property type="entry name" value="F-box_AtFBL13-like"/>
</dbReference>
<sequence length="255" mass="29352">MVEAERPWKIQKRACEDRISSLPDDLLIQILLRVPTEDAVATTFLSKRWRYVWTMLPRLVYIESEQSKSVWWLLDQSIRFYQAPILERLCIILGPLCPVDVDVVNWLAKAVECCVRNLVFALHWKSEPIRMPNTLYTCNTLASLTLSNKILVDAPSPVSLPSLTQLELRHVAYKDEDSQVRLLSGCPVLKHLVVLRHADGDVDDNVRKFSVKVPSLKKLLYSFIQLNNTDYSLVIDNPALMYLHIRDSSEESYSI</sequence>
<gene>
    <name evidence="2" type="ORF">TAV2_LOCUS17106</name>
</gene>
<accession>A0AAU9SEM5</accession>
<dbReference type="Pfam" id="PF00646">
    <property type="entry name" value="F-box"/>
    <property type="match status" value="1"/>
</dbReference>
<dbReference type="SMART" id="SM00256">
    <property type="entry name" value="FBOX"/>
    <property type="match status" value="1"/>
</dbReference>
<proteinExistence type="predicted"/>
<dbReference type="PANTHER" id="PTHR32212">
    <property type="entry name" value="CYCLIN-LIKE F-BOX"/>
    <property type="match status" value="1"/>
</dbReference>
<dbReference type="Pfam" id="PF24758">
    <property type="entry name" value="LRR_At5g56370"/>
    <property type="match status" value="1"/>
</dbReference>
<dbReference type="EMBL" id="OU466861">
    <property type="protein sequence ID" value="CAH2064637.1"/>
    <property type="molecule type" value="Genomic_DNA"/>
</dbReference>
<name>A0AAU9SEM5_THLAR</name>
<keyword evidence="3" id="KW-1185">Reference proteome</keyword>
<organism evidence="2 3">
    <name type="scientific">Thlaspi arvense</name>
    <name type="common">Field penny-cress</name>
    <dbReference type="NCBI Taxonomy" id="13288"/>
    <lineage>
        <taxon>Eukaryota</taxon>
        <taxon>Viridiplantae</taxon>
        <taxon>Streptophyta</taxon>
        <taxon>Embryophyta</taxon>
        <taxon>Tracheophyta</taxon>
        <taxon>Spermatophyta</taxon>
        <taxon>Magnoliopsida</taxon>
        <taxon>eudicotyledons</taxon>
        <taxon>Gunneridae</taxon>
        <taxon>Pentapetalae</taxon>
        <taxon>rosids</taxon>
        <taxon>malvids</taxon>
        <taxon>Brassicales</taxon>
        <taxon>Brassicaceae</taxon>
        <taxon>Thlaspideae</taxon>
        <taxon>Thlaspi</taxon>
    </lineage>
</organism>
<feature type="domain" description="F-box" evidence="1">
    <location>
        <begin position="16"/>
        <end position="52"/>
    </location>
</feature>
<dbReference type="PROSITE" id="PS50181">
    <property type="entry name" value="FBOX"/>
    <property type="match status" value="1"/>
</dbReference>
<dbReference type="AlphaFoldDB" id="A0AAU9SEM5"/>
<evidence type="ECO:0000313" key="3">
    <source>
        <dbReference type="Proteomes" id="UP000836841"/>
    </source>
</evidence>
<dbReference type="InterPro" id="IPR055411">
    <property type="entry name" value="LRR_FXL15/At3g58940/PEG3-like"/>
</dbReference>
<dbReference type="CDD" id="cd22160">
    <property type="entry name" value="F-box_AtFBL13-like"/>
    <property type="match status" value="1"/>
</dbReference>
<dbReference type="Gene3D" id="1.20.1280.50">
    <property type="match status" value="1"/>
</dbReference>
<dbReference type="InterPro" id="IPR032675">
    <property type="entry name" value="LRR_dom_sf"/>
</dbReference>
<reference evidence="2 3" key="1">
    <citation type="submission" date="2022-03" db="EMBL/GenBank/DDBJ databases">
        <authorList>
            <person name="Nunn A."/>
            <person name="Chopra R."/>
            <person name="Nunn A."/>
            <person name="Contreras Garrido A."/>
        </authorList>
    </citation>
    <scope>NUCLEOTIDE SEQUENCE [LARGE SCALE GENOMIC DNA]</scope>
</reference>
<protein>
    <recommendedName>
        <fullName evidence="1">F-box domain-containing protein</fullName>
    </recommendedName>
</protein>
<dbReference type="InterPro" id="IPR001810">
    <property type="entry name" value="F-box_dom"/>
</dbReference>
<evidence type="ECO:0000313" key="2">
    <source>
        <dbReference type="EMBL" id="CAH2064637.1"/>
    </source>
</evidence>
<dbReference type="Proteomes" id="UP000836841">
    <property type="component" value="Chromosome 5"/>
</dbReference>
<dbReference type="Gene3D" id="3.80.10.10">
    <property type="entry name" value="Ribonuclease Inhibitor"/>
    <property type="match status" value="1"/>
</dbReference>